<dbReference type="RefSeq" id="WP_007280198.1">
    <property type="nucleotide sequence ID" value="NZ_ABCK01000021.1"/>
</dbReference>
<accession>A6DQS5</accession>
<dbReference type="STRING" id="313628.LNTAR_19297"/>
<dbReference type="OrthoDB" id="675304at2"/>
<gene>
    <name evidence="2" type="ORF">LNTAR_19297</name>
</gene>
<reference evidence="2 3" key="1">
    <citation type="journal article" date="2010" name="J. Bacteriol.">
        <title>Genome sequence of Lentisphaera araneosa HTCC2155T, the type species of the order Lentisphaerales in the phylum Lentisphaerae.</title>
        <authorList>
            <person name="Thrash J.C."/>
            <person name="Cho J.C."/>
            <person name="Vergin K.L."/>
            <person name="Morris R.M."/>
            <person name="Giovannoni S.J."/>
        </authorList>
    </citation>
    <scope>NUCLEOTIDE SEQUENCE [LARGE SCALE GENOMIC DNA]</scope>
    <source>
        <strain evidence="2 3">HTCC2155</strain>
    </source>
</reference>
<dbReference type="AlphaFoldDB" id="A6DQS5"/>
<dbReference type="InterPro" id="IPR015943">
    <property type="entry name" value="WD40/YVTN_repeat-like_dom_sf"/>
</dbReference>
<evidence type="ECO:0000313" key="3">
    <source>
        <dbReference type="Proteomes" id="UP000004947"/>
    </source>
</evidence>
<dbReference type="Proteomes" id="UP000004947">
    <property type="component" value="Unassembled WGS sequence"/>
</dbReference>
<dbReference type="Gene3D" id="2.130.10.10">
    <property type="entry name" value="YVTN repeat-like/Quinoprotein amine dehydrogenase"/>
    <property type="match status" value="1"/>
</dbReference>
<feature type="domain" description="Pyrrolo-quinoline quinone repeat" evidence="1">
    <location>
        <begin position="11"/>
        <end position="76"/>
    </location>
</feature>
<dbReference type="EMBL" id="ABCK01000021">
    <property type="protein sequence ID" value="EDM25975.1"/>
    <property type="molecule type" value="Genomic_DNA"/>
</dbReference>
<comment type="caution">
    <text evidence="2">The sequence shown here is derived from an EMBL/GenBank/DDBJ whole genome shotgun (WGS) entry which is preliminary data.</text>
</comment>
<keyword evidence="3" id="KW-1185">Reference proteome</keyword>
<dbReference type="InterPro" id="IPR011047">
    <property type="entry name" value="Quinoprotein_ADH-like_sf"/>
</dbReference>
<protein>
    <recommendedName>
        <fullName evidence="1">Pyrrolo-quinoline quinone repeat domain-containing protein</fullName>
    </recommendedName>
</protein>
<name>A6DQS5_9BACT</name>
<dbReference type="Pfam" id="PF13360">
    <property type="entry name" value="PQQ_2"/>
    <property type="match status" value="1"/>
</dbReference>
<dbReference type="InterPro" id="IPR002372">
    <property type="entry name" value="PQQ_rpt_dom"/>
</dbReference>
<sequence length="111" mass="12037">MENNVLFLGIKGSVVALNKKTGKQIWKTHLKSSQYVTITQDKEQVYAHTNGELFCLQKKSGKLLWKNGLSGLGYGYASIAINNGNEVNPTVYQAMQSDQSSSTASAAGTVH</sequence>
<dbReference type="SUPFAM" id="SSF50998">
    <property type="entry name" value="Quinoprotein alcohol dehydrogenase-like"/>
    <property type="match status" value="1"/>
</dbReference>
<evidence type="ECO:0000313" key="2">
    <source>
        <dbReference type="EMBL" id="EDM25975.1"/>
    </source>
</evidence>
<proteinExistence type="predicted"/>
<evidence type="ECO:0000259" key="1">
    <source>
        <dbReference type="Pfam" id="PF13360"/>
    </source>
</evidence>
<dbReference type="eggNOG" id="COG1520">
    <property type="taxonomic scope" value="Bacteria"/>
</dbReference>
<organism evidence="2 3">
    <name type="scientific">Lentisphaera araneosa HTCC2155</name>
    <dbReference type="NCBI Taxonomy" id="313628"/>
    <lineage>
        <taxon>Bacteria</taxon>
        <taxon>Pseudomonadati</taxon>
        <taxon>Lentisphaerota</taxon>
        <taxon>Lentisphaeria</taxon>
        <taxon>Lentisphaerales</taxon>
        <taxon>Lentisphaeraceae</taxon>
        <taxon>Lentisphaera</taxon>
    </lineage>
</organism>